<keyword evidence="2" id="KW-0540">Nuclease</keyword>
<evidence type="ECO:0000259" key="1">
    <source>
        <dbReference type="Pfam" id="PF00149"/>
    </source>
</evidence>
<proteinExistence type="predicted"/>
<feature type="domain" description="Calcineurin-like phosphoesterase" evidence="1">
    <location>
        <begin position="13"/>
        <end position="139"/>
    </location>
</feature>
<name>A0AA86XME5_9CAUD</name>
<organism evidence="2 3">
    <name type="scientific">Caudoviricetes sp. vir249</name>
    <dbReference type="NCBI Taxonomy" id="3068355"/>
    <lineage>
        <taxon>Viruses</taxon>
        <taxon>Duplodnaviria</taxon>
        <taxon>Heunggongvirae</taxon>
        <taxon>Uroviricota</taxon>
        <taxon>Caudoviricetes</taxon>
    </lineage>
</organism>
<dbReference type="GeneID" id="300198845"/>
<reference evidence="2 3" key="1">
    <citation type="journal article" date="2023" name="Nat. Microbiol.">
        <title>A compendium of viruses from methanogenic archaea reveals their diversity and adaptations to the gut environment.</title>
        <authorList>
            <person name="Medvedeva S."/>
            <person name="Borrel G."/>
            <person name="Krupovic M."/>
            <person name="Gribaldo S."/>
        </authorList>
    </citation>
    <scope>NUCLEOTIDE SEQUENCE [LARGE SCALE GENOMIC DNA]</scope>
</reference>
<keyword evidence="2" id="KW-0378">Hydrolase</keyword>
<keyword evidence="2" id="KW-0269">Exonuclease</keyword>
<dbReference type="InterPro" id="IPR004843">
    <property type="entry name" value="Calcineurin-like_PHP"/>
</dbReference>
<protein>
    <submittedName>
        <fullName evidence="2">DNA repair exonuclease</fullName>
    </submittedName>
</protein>
<sequence length="240" mass="28026">MSVAKGKFYIFPVSDLHLGHEKFNNEFFKFWDKTFRETSKNKCIYLLGDLIDNPSSRIGAFDSSMSTEDSVQQVIDLFRPHRKYVRFCATGNHERRTKKDFNLDVTKIIAEILGAKYTSNDFFDKLEINSKELIVYGKHGTRFSKSPQLAMRGFIQDMSSIHADLCMMGHNHFSEFSSKYIRDYNGGKRRYYCFTGHFLNYENSYAHNQGKDMSLCGFQRLEVTNNCSINSKNYYLDEVK</sequence>
<dbReference type="SUPFAM" id="SSF56300">
    <property type="entry name" value="Metallo-dependent phosphatases"/>
    <property type="match status" value="1"/>
</dbReference>
<dbReference type="GO" id="GO:0004527">
    <property type="term" value="F:exonuclease activity"/>
    <property type="evidence" value="ECO:0007669"/>
    <property type="project" value="UniProtKB-KW"/>
</dbReference>
<evidence type="ECO:0000313" key="2">
    <source>
        <dbReference type="EMBL" id="DBA35503.1"/>
    </source>
</evidence>
<gene>
    <name evidence="2" type="ORF">vir249_00058</name>
</gene>
<keyword evidence="3" id="KW-1185">Reference proteome</keyword>
<dbReference type="RefSeq" id="YP_013605283.1">
    <property type="nucleotide sequence ID" value="NC_133254.1"/>
</dbReference>
<dbReference type="Proteomes" id="UP001303695">
    <property type="component" value="Segment"/>
</dbReference>
<dbReference type="Gene3D" id="3.60.21.10">
    <property type="match status" value="1"/>
</dbReference>
<dbReference type="EMBL" id="BK063678">
    <property type="protein sequence ID" value="DBA35503.1"/>
    <property type="molecule type" value="Genomic_DNA"/>
</dbReference>
<evidence type="ECO:0000313" key="3">
    <source>
        <dbReference type="Proteomes" id="UP001303695"/>
    </source>
</evidence>
<dbReference type="InterPro" id="IPR029052">
    <property type="entry name" value="Metallo-depent_PP-like"/>
</dbReference>
<dbReference type="Pfam" id="PF00149">
    <property type="entry name" value="Metallophos"/>
    <property type="match status" value="1"/>
</dbReference>
<accession>A0AA86XME5</accession>